<feature type="non-terminal residue" evidence="2">
    <location>
        <position position="1"/>
    </location>
</feature>
<organism evidence="2 3">
    <name type="scientific">Amborella trichopoda</name>
    <dbReference type="NCBI Taxonomy" id="13333"/>
    <lineage>
        <taxon>Eukaryota</taxon>
        <taxon>Viridiplantae</taxon>
        <taxon>Streptophyta</taxon>
        <taxon>Embryophyta</taxon>
        <taxon>Tracheophyta</taxon>
        <taxon>Spermatophyta</taxon>
        <taxon>Magnoliopsida</taxon>
        <taxon>Amborellales</taxon>
        <taxon>Amborellaceae</taxon>
        <taxon>Amborella</taxon>
    </lineage>
</organism>
<keyword evidence="1" id="KW-1133">Transmembrane helix</keyword>
<name>W1NJL5_AMBTC</name>
<protein>
    <submittedName>
        <fullName evidence="2">Uncharacterized protein</fullName>
    </submittedName>
</protein>
<dbReference type="Proteomes" id="UP000017836">
    <property type="component" value="Unassembled WGS sequence"/>
</dbReference>
<keyword evidence="1" id="KW-0472">Membrane</keyword>
<dbReference type="EMBL" id="KI397363">
    <property type="protein sequence ID" value="ERM95977.1"/>
    <property type="molecule type" value="Genomic_DNA"/>
</dbReference>
<dbReference type="PANTHER" id="PTHR31515:SF0">
    <property type="entry name" value="TRANSMEMBRANE PROTEIN"/>
    <property type="match status" value="1"/>
</dbReference>
<proteinExistence type="predicted"/>
<evidence type="ECO:0000313" key="3">
    <source>
        <dbReference type="Proteomes" id="UP000017836"/>
    </source>
</evidence>
<dbReference type="AlphaFoldDB" id="W1NJL5"/>
<keyword evidence="3" id="KW-1185">Reference proteome</keyword>
<dbReference type="PANTHER" id="PTHR31515">
    <property type="entry name" value="TRANSMEMBRANE PROTEIN-RELATED"/>
    <property type="match status" value="1"/>
</dbReference>
<evidence type="ECO:0000256" key="1">
    <source>
        <dbReference type="SAM" id="Phobius"/>
    </source>
</evidence>
<keyword evidence="1" id="KW-0812">Transmembrane</keyword>
<gene>
    <name evidence="2" type="ORF">AMTR_s01409p00002650</name>
</gene>
<dbReference type="HOGENOM" id="CLU_3056556_0_0_1"/>
<sequence length="54" mass="6199">YVERVLATEKQKMKCCNTEYRAPVQSSQAFIYGGILIAGFVVYFLVIFFSSPER</sequence>
<accession>W1NJL5</accession>
<feature type="transmembrane region" description="Helical" evidence="1">
    <location>
        <begin position="29"/>
        <end position="49"/>
    </location>
</feature>
<reference evidence="3" key="1">
    <citation type="journal article" date="2013" name="Science">
        <title>The Amborella genome and the evolution of flowering plants.</title>
        <authorList>
            <consortium name="Amborella Genome Project"/>
        </authorList>
    </citation>
    <scope>NUCLEOTIDE SEQUENCE [LARGE SCALE GENOMIC DNA]</scope>
</reference>
<dbReference type="Gramene" id="ERM95977">
    <property type="protein sequence ID" value="ERM95977"/>
    <property type="gene ID" value="AMTR_s01409p00002650"/>
</dbReference>
<evidence type="ECO:0000313" key="2">
    <source>
        <dbReference type="EMBL" id="ERM95977.1"/>
    </source>
</evidence>